<dbReference type="PANTHER" id="PTHR30250">
    <property type="entry name" value="PST FAMILY PREDICTED COLANIC ACID TRANSPORTER"/>
    <property type="match status" value="1"/>
</dbReference>
<feature type="region of interest" description="Disordered" evidence="6">
    <location>
        <begin position="526"/>
        <end position="561"/>
    </location>
</feature>
<evidence type="ECO:0000256" key="2">
    <source>
        <dbReference type="ARBA" id="ARBA00022475"/>
    </source>
</evidence>
<evidence type="ECO:0000256" key="4">
    <source>
        <dbReference type="ARBA" id="ARBA00022989"/>
    </source>
</evidence>
<reference evidence="9" key="1">
    <citation type="journal article" date="2019" name="Int. J. Syst. Evol. Microbiol.">
        <title>The Global Catalogue of Microorganisms (GCM) 10K type strain sequencing project: providing services to taxonomists for standard genome sequencing and annotation.</title>
        <authorList>
            <consortium name="The Broad Institute Genomics Platform"/>
            <consortium name="The Broad Institute Genome Sequencing Center for Infectious Disease"/>
            <person name="Wu L."/>
            <person name="Ma J."/>
        </authorList>
    </citation>
    <scope>NUCLEOTIDE SEQUENCE [LARGE SCALE GENOMIC DNA]</scope>
    <source>
        <strain evidence="9">CGMCC 4.7397</strain>
    </source>
</reference>
<evidence type="ECO:0000256" key="1">
    <source>
        <dbReference type="ARBA" id="ARBA00004651"/>
    </source>
</evidence>
<feature type="transmembrane region" description="Helical" evidence="7">
    <location>
        <begin position="468"/>
        <end position="488"/>
    </location>
</feature>
<organism evidence="8 9">
    <name type="scientific">Pseudonocardia lutea</name>
    <dbReference type="NCBI Taxonomy" id="2172015"/>
    <lineage>
        <taxon>Bacteria</taxon>
        <taxon>Bacillati</taxon>
        <taxon>Actinomycetota</taxon>
        <taxon>Actinomycetes</taxon>
        <taxon>Pseudonocardiales</taxon>
        <taxon>Pseudonocardiaceae</taxon>
        <taxon>Pseudonocardia</taxon>
    </lineage>
</organism>
<sequence>MERDRGPVRGEERFASGPGRTVAGAPRNRVTGPGADPYADPPTERFAALQVPAPGTAENAALETVGLRTAPVPGATDEHAGTEDPAAGTDGADGTPEPAEAVAGGDEPPRRRRSLLPSLELNAFALMAATGITALVGLGFWAIAARLPATEVGRSSAILSTATMLSQVAASNVGLLFGRVLASAGTKARALVLAGYGIATAIALLLGAGFLVFFPHDELFPTLWDRAAFPLLVALLALSTLQDWVLTGLRRSTWIPLEQLLFALGKMGLLILFANLAFEKGILVAWAIPIIVLQLVISPILFLRLLPRVPPPGEGTPPMPDRRGLLTIFLAEYATGAVTVIIPLVLPLLVVASLGTEANAYFALPWLIAESFSVLIWNISSSYVVETSHDRRQQWALMKRTFRLSYLIGGLGVPALFLLAPWVLSVLGDAYSDQGTWVLRYAVLAIPFTIINMNFINTSRLRNQMGRVVVLEVFTAALVIGLAVVLMGRMGIGGAGLAFLLAQAVTALVVAVPLVRFMRTLRRDAVEEETGDGDAPADRSDPPTEPTPVAGLATGAGRRPS</sequence>
<dbReference type="EMBL" id="JBHSQK010000105">
    <property type="protein sequence ID" value="MFC5952456.1"/>
    <property type="molecule type" value="Genomic_DNA"/>
</dbReference>
<accession>A0ABW1IFJ1</accession>
<keyword evidence="4 7" id="KW-1133">Transmembrane helix</keyword>
<evidence type="ECO:0000256" key="6">
    <source>
        <dbReference type="SAM" id="MobiDB-lite"/>
    </source>
</evidence>
<protein>
    <submittedName>
        <fullName evidence="8">Lipopolysaccharide biosynthesis protein</fullName>
    </submittedName>
</protein>
<keyword evidence="9" id="KW-1185">Reference proteome</keyword>
<feature type="transmembrane region" description="Helical" evidence="7">
    <location>
        <begin position="156"/>
        <end position="178"/>
    </location>
</feature>
<evidence type="ECO:0000256" key="3">
    <source>
        <dbReference type="ARBA" id="ARBA00022692"/>
    </source>
</evidence>
<dbReference type="RefSeq" id="WP_379571367.1">
    <property type="nucleotide sequence ID" value="NZ_JBHSQK010000105.1"/>
</dbReference>
<feature type="transmembrane region" description="Helical" evidence="7">
    <location>
        <begin position="121"/>
        <end position="144"/>
    </location>
</feature>
<feature type="transmembrane region" description="Helical" evidence="7">
    <location>
        <begin position="437"/>
        <end position="456"/>
    </location>
</feature>
<dbReference type="InterPro" id="IPR050833">
    <property type="entry name" value="Poly_Biosynth_Transport"/>
</dbReference>
<feature type="transmembrane region" description="Helical" evidence="7">
    <location>
        <begin position="227"/>
        <end position="248"/>
    </location>
</feature>
<feature type="transmembrane region" description="Helical" evidence="7">
    <location>
        <begin position="284"/>
        <end position="303"/>
    </location>
</feature>
<dbReference type="Proteomes" id="UP001596119">
    <property type="component" value="Unassembled WGS sequence"/>
</dbReference>
<feature type="transmembrane region" description="Helical" evidence="7">
    <location>
        <begin position="260"/>
        <end position="278"/>
    </location>
</feature>
<evidence type="ECO:0000256" key="7">
    <source>
        <dbReference type="SAM" id="Phobius"/>
    </source>
</evidence>
<feature type="transmembrane region" description="Helical" evidence="7">
    <location>
        <begin position="406"/>
        <end position="425"/>
    </location>
</feature>
<feature type="transmembrane region" description="Helical" evidence="7">
    <location>
        <begin position="494"/>
        <end position="515"/>
    </location>
</feature>
<keyword evidence="2" id="KW-1003">Cell membrane</keyword>
<proteinExistence type="predicted"/>
<comment type="caution">
    <text evidence="8">The sequence shown here is derived from an EMBL/GenBank/DDBJ whole genome shotgun (WGS) entry which is preliminary data.</text>
</comment>
<evidence type="ECO:0000313" key="8">
    <source>
        <dbReference type="EMBL" id="MFC5952456.1"/>
    </source>
</evidence>
<keyword evidence="3 7" id="KW-0812">Transmembrane</keyword>
<feature type="region of interest" description="Disordered" evidence="6">
    <location>
        <begin position="1"/>
        <end position="112"/>
    </location>
</feature>
<feature type="transmembrane region" description="Helical" evidence="7">
    <location>
        <begin position="190"/>
        <end position="215"/>
    </location>
</feature>
<name>A0ABW1IFJ1_9PSEU</name>
<evidence type="ECO:0000313" key="9">
    <source>
        <dbReference type="Proteomes" id="UP001596119"/>
    </source>
</evidence>
<comment type="subcellular location">
    <subcellularLocation>
        <location evidence="1">Cell membrane</location>
        <topology evidence="1">Multi-pass membrane protein</topology>
    </subcellularLocation>
</comment>
<evidence type="ECO:0000256" key="5">
    <source>
        <dbReference type="ARBA" id="ARBA00023136"/>
    </source>
</evidence>
<feature type="transmembrane region" description="Helical" evidence="7">
    <location>
        <begin position="363"/>
        <end position="385"/>
    </location>
</feature>
<gene>
    <name evidence="8" type="ORF">ACFQH9_29755</name>
</gene>
<feature type="transmembrane region" description="Helical" evidence="7">
    <location>
        <begin position="324"/>
        <end position="351"/>
    </location>
</feature>
<feature type="compositionally biased region" description="Basic and acidic residues" evidence="6">
    <location>
        <begin position="1"/>
        <end position="14"/>
    </location>
</feature>
<dbReference type="PANTHER" id="PTHR30250:SF11">
    <property type="entry name" value="O-ANTIGEN TRANSPORTER-RELATED"/>
    <property type="match status" value="1"/>
</dbReference>
<keyword evidence="5 7" id="KW-0472">Membrane</keyword>